<keyword evidence="2" id="KW-0677">Repeat</keyword>
<feature type="domain" description="Disease resistance R13L4/SHOC-2-like LRR" evidence="6">
    <location>
        <begin position="473"/>
        <end position="620"/>
    </location>
</feature>
<dbReference type="Pfam" id="PF00560">
    <property type="entry name" value="LRR_1"/>
    <property type="match status" value="1"/>
</dbReference>
<dbReference type="STRING" id="40148.A0A0D9ZIR0"/>
<dbReference type="Proteomes" id="UP000026961">
    <property type="component" value="Chromosome 4"/>
</dbReference>
<reference evidence="7" key="2">
    <citation type="submission" date="2018-05" db="EMBL/GenBank/DDBJ databases">
        <title>OgluRS3 (Oryza glumaepatula Reference Sequence Version 3).</title>
        <authorList>
            <person name="Zhang J."/>
            <person name="Kudrna D."/>
            <person name="Lee S."/>
            <person name="Talag J."/>
            <person name="Welchert J."/>
            <person name="Wing R.A."/>
        </authorList>
    </citation>
    <scope>NUCLEOTIDE SEQUENCE [LARGE SCALE GENOMIC DNA]</scope>
</reference>
<evidence type="ECO:0000313" key="7">
    <source>
        <dbReference type="EnsemblPlants" id="OGLUM04G06970.1"/>
    </source>
</evidence>
<dbReference type="Gene3D" id="1.10.10.10">
    <property type="entry name" value="Winged helix-like DNA-binding domain superfamily/Winged helix DNA-binding domain"/>
    <property type="match status" value="1"/>
</dbReference>
<dbReference type="InterPro" id="IPR027417">
    <property type="entry name" value="P-loop_NTPase"/>
</dbReference>
<dbReference type="InterPro" id="IPR055414">
    <property type="entry name" value="LRR_R13L4/SHOC2-like"/>
</dbReference>
<dbReference type="eggNOG" id="KOG4658">
    <property type="taxonomic scope" value="Eukaryota"/>
</dbReference>
<reference evidence="7" key="1">
    <citation type="submission" date="2015-04" db="UniProtKB">
        <authorList>
            <consortium name="EnsemblPlants"/>
        </authorList>
    </citation>
    <scope>IDENTIFICATION</scope>
</reference>
<keyword evidence="3" id="KW-0611">Plant defense</keyword>
<dbReference type="PANTHER" id="PTHR36766:SF73">
    <property type="entry name" value="NB-ARC DOMAIN-CONTAINING PROTEIN"/>
    <property type="match status" value="1"/>
</dbReference>
<dbReference type="PRINTS" id="PR00364">
    <property type="entry name" value="DISEASERSIST"/>
</dbReference>
<protein>
    <submittedName>
        <fullName evidence="7">Uncharacterized protein</fullName>
    </submittedName>
</protein>
<dbReference type="InterPro" id="IPR003591">
    <property type="entry name" value="Leu-rich_rpt_typical-subtyp"/>
</dbReference>
<feature type="domain" description="Disease resistance protein winged helix" evidence="5">
    <location>
        <begin position="264"/>
        <end position="339"/>
    </location>
</feature>
<evidence type="ECO:0000256" key="1">
    <source>
        <dbReference type="ARBA" id="ARBA00022614"/>
    </source>
</evidence>
<dbReference type="Pfam" id="PF00931">
    <property type="entry name" value="NB-ARC"/>
    <property type="match status" value="1"/>
</dbReference>
<dbReference type="Pfam" id="PF23559">
    <property type="entry name" value="WHD_DRP"/>
    <property type="match status" value="1"/>
</dbReference>
<dbReference type="SMART" id="SM00367">
    <property type="entry name" value="LRR_CC"/>
    <property type="match status" value="3"/>
</dbReference>
<organism evidence="7">
    <name type="scientific">Oryza glumipatula</name>
    <dbReference type="NCBI Taxonomy" id="40148"/>
    <lineage>
        <taxon>Eukaryota</taxon>
        <taxon>Viridiplantae</taxon>
        <taxon>Streptophyta</taxon>
        <taxon>Embryophyta</taxon>
        <taxon>Tracheophyta</taxon>
        <taxon>Spermatophyta</taxon>
        <taxon>Magnoliopsida</taxon>
        <taxon>Liliopsida</taxon>
        <taxon>Poales</taxon>
        <taxon>Poaceae</taxon>
        <taxon>BOP clade</taxon>
        <taxon>Oryzoideae</taxon>
        <taxon>Oryzeae</taxon>
        <taxon>Oryzinae</taxon>
        <taxon>Oryza</taxon>
    </lineage>
</organism>
<evidence type="ECO:0000259" key="6">
    <source>
        <dbReference type="Pfam" id="PF23598"/>
    </source>
</evidence>
<keyword evidence="8" id="KW-1185">Reference proteome</keyword>
<dbReference type="Pfam" id="PF13855">
    <property type="entry name" value="LRR_8"/>
    <property type="match status" value="2"/>
</dbReference>
<proteinExistence type="predicted"/>
<dbReference type="GO" id="GO:0043531">
    <property type="term" value="F:ADP binding"/>
    <property type="evidence" value="ECO:0007669"/>
    <property type="project" value="InterPro"/>
</dbReference>
<accession>A0A0D9ZIR0</accession>
<dbReference type="Gene3D" id="1.10.8.430">
    <property type="entry name" value="Helical domain of apoptotic protease-activating factors"/>
    <property type="match status" value="1"/>
</dbReference>
<evidence type="ECO:0000256" key="3">
    <source>
        <dbReference type="ARBA" id="ARBA00022821"/>
    </source>
</evidence>
<dbReference type="Pfam" id="PF23598">
    <property type="entry name" value="LRR_14"/>
    <property type="match status" value="1"/>
</dbReference>
<dbReference type="AlphaFoldDB" id="A0A0D9ZIR0"/>
<dbReference type="InterPro" id="IPR042197">
    <property type="entry name" value="Apaf_helical"/>
</dbReference>
<keyword evidence="1" id="KW-0433">Leucine-rich repeat</keyword>
<name>A0A0D9ZIR0_9ORYZ</name>
<dbReference type="Gramene" id="OGLUM04G06970.1">
    <property type="protein sequence ID" value="OGLUM04G06970.1"/>
    <property type="gene ID" value="OGLUM04G06970"/>
</dbReference>
<evidence type="ECO:0000256" key="2">
    <source>
        <dbReference type="ARBA" id="ARBA00022737"/>
    </source>
</evidence>
<dbReference type="InterPro" id="IPR001611">
    <property type="entry name" value="Leu-rich_rpt"/>
</dbReference>
<dbReference type="InterPro" id="IPR036388">
    <property type="entry name" value="WH-like_DNA-bd_sf"/>
</dbReference>
<evidence type="ECO:0000259" key="4">
    <source>
        <dbReference type="Pfam" id="PF00931"/>
    </source>
</evidence>
<dbReference type="InterPro" id="IPR006553">
    <property type="entry name" value="Leu-rich_rpt_Cys-con_subtyp"/>
</dbReference>
<dbReference type="InterPro" id="IPR058922">
    <property type="entry name" value="WHD_DRP"/>
</dbReference>
<sequence>MGCKIGDLWGKDGEVDLGAASRFDDIGIGGIGKTTLAHMVFDDSHFTNNDCHAWVHVSQTFDLDKIVNTTISHVAYPEKESFISDIQLMRKRLAGLLEGRRILIVLDDIWESDQFKLDNLKIMLNVGKKGSEVDVIVTTRTEEIAKRICTVKPYKLGPLNDDVCWAIIKIYSAFEGRGDKQQLEVIEQEIASKCGGMPLAARALGYTLHSKAVERWLALNNSEIWNECSSEEASLPHHLVLPSLKLSYYNMQSYSRMCFAYCAIFPKGGNIAKYNLIHQWIALGFIEPSITFSAAQLAEDYIEHLLGMSFLQHSKSYSISQKDDRLVTLTMHDLVHDMARSVIDDELIVLDDTKENKCGQSTYRYVFITNYDKPSKEFSMILHGKIRALHLVGCSKTKLNDGAFSSAKCLRVLDLNHCSIQKLPDSIYQLKQLQYLHAPQVRDGVIPESISVLSKLNYLNLRESPEISKLPESIGKLEALTYLNLSGCSHLVELPELFGELRNLEHLDLSGCSRLVELPETVGKLDALMYLNLSGIARIIQGTKNLVHLDLSNCTHLTDVSEHLGSLNRLYRPRFYSRCLPSQKKNPMCLSEVLGSLTRLQYMNLSSELSSVQKENEASHIRMQNVMDAISRLVYSDSGYSARGILSEALGSLTELKYLNLSGCLLMVVLPGSFGNLENLVHLDLSGCSCLEWTPDNLVGLTELQHLNLSHYCTGTPDHPCHLRGLQDILISLTELRYLYLVQCLTPVFSYLADSLRYIECISAHSNLEHLDLSGNLYLSCLPESFGSLKKLHTLNLSNCCHLKSLPESLCEIDCLKLLYVTGCRGIGNTVARVRPELSPSLANPA</sequence>
<dbReference type="Gene3D" id="3.40.50.300">
    <property type="entry name" value="P-loop containing nucleotide triphosphate hydrolases"/>
    <property type="match status" value="1"/>
</dbReference>
<dbReference type="GO" id="GO:0009626">
    <property type="term" value="P:plant-type hypersensitive response"/>
    <property type="evidence" value="ECO:0007669"/>
    <property type="project" value="UniProtKB-ARBA"/>
</dbReference>
<dbReference type="EnsemblPlants" id="OGLUM04G06970.1">
    <property type="protein sequence ID" value="OGLUM04G06970.1"/>
    <property type="gene ID" value="OGLUM04G06970"/>
</dbReference>
<dbReference type="InterPro" id="IPR002182">
    <property type="entry name" value="NB-ARC"/>
</dbReference>
<dbReference type="InterPro" id="IPR032675">
    <property type="entry name" value="LRR_dom_sf"/>
</dbReference>
<dbReference type="SMART" id="SM00369">
    <property type="entry name" value="LRR_TYP"/>
    <property type="match status" value="5"/>
</dbReference>
<dbReference type="FunFam" id="1.10.10.10:FF:000322">
    <property type="entry name" value="Probable disease resistance protein At1g63360"/>
    <property type="match status" value="1"/>
</dbReference>
<dbReference type="PANTHER" id="PTHR36766">
    <property type="entry name" value="PLANT BROAD-SPECTRUM MILDEW RESISTANCE PROTEIN RPW8"/>
    <property type="match status" value="1"/>
</dbReference>
<dbReference type="GO" id="GO:0002758">
    <property type="term" value="P:innate immune response-activating signaling pathway"/>
    <property type="evidence" value="ECO:0007669"/>
    <property type="project" value="UniProtKB-ARBA"/>
</dbReference>
<evidence type="ECO:0000259" key="5">
    <source>
        <dbReference type="Pfam" id="PF23559"/>
    </source>
</evidence>
<dbReference type="Gene3D" id="3.80.10.10">
    <property type="entry name" value="Ribonuclease Inhibitor"/>
    <property type="match status" value="2"/>
</dbReference>
<dbReference type="HOGENOM" id="CLU_336906_0_0_1"/>
<dbReference type="GO" id="GO:0042742">
    <property type="term" value="P:defense response to bacterium"/>
    <property type="evidence" value="ECO:0007669"/>
    <property type="project" value="UniProtKB-ARBA"/>
</dbReference>
<evidence type="ECO:0000313" key="8">
    <source>
        <dbReference type="Proteomes" id="UP000026961"/>
    </source>
</evidence>
<dbReference type="SUPFAM" id="SSF52058">
    <property type="entry name" value="L domain-like"/>
    <property type="match status" value="2"/>
</dbReference>
<feature type="domain" description="NB-ARC" evidence="4">
    <location>
        <begin position="27"/>
        <end position="170"/>
    </location>
</feature>
<dbReference type="SUPFAM" id="SSF52540">
    <property type="entry name" value="P-loop containing nucleoside triphosphate hydrolases"/>
    <property type="match status" value="1"/>
</dbReference>